<keyword evidence="5" id="KW-0732">Signal</keyword>
<dbReference type="OrthoDB" id="4062651at2759"/>
<evidence type="ECO:0000256" key="6">
    <source>
        <dbReference type="ARBA" id="ARBA00022741"/>
    </source>
</evidence>
<evidence type="ECO:0000313" key="13">
    <source>
        <dbReference type="EMBL" id="MQM22918.1"/>
    </source>
</evidence>
<dbReference type="Gene3D" id="3.30.200.20">
    <property type="entry name" value="Phosphorylase Kinase, domain 1"/>
    <property type="match status" value="1"/>
</dbReference>
<keyword evidence="3" id="KW-0808">Transferase</keyword>
<keyword evidence="8 11" id="KW-0067">ATP-binding</keyword>
<accession>A0A843XSB3</accession>
<keyword evidence="9" id="KW-1133">Transmembrane helix</keyword>
<proteinExistence type="predicted"/>
<feature type="binding site" evidence="11">
    <location>
        <position position="97"/>
    </location>
    <ligand>
        <name>ATP</name>
        <dbReference type="ChEBI" id="CHEBI:30616"/>
    </ligand>
</feature>
<dbReference type="PANTHER" id="PTHR27005">
    <property type="entry name" value="WALL-ASSOCIATED RECEPTOR KINASE-LIKE 21"/>
    <property type="match status" value="1"/>
</dbReference>
<evidence type="ECO:0000256" key="7">
    <source>
        <dbReference type="ARBA" id="ARBA00022777"/>
    </source>
</evidence>
<sequence>ALAQFSSYFSLLVHGLTGRFQKRKLLQLKHKFFQQNGGLFLQQHISSHQGAMAFRILSEDEFARATGNFDDTRVLGRGGHGTVYKGILEDGREVAIKRSRTVDERQSKEFAREILILSQINHRNIVKLLGSCLEVEVPMLVYEFVPNGTLFHCIHNKRHRHTTFHLGTRLRIAAEAAEALAYLHCYASPPILHGDVKSYMAKVSDLGASILSPLDRERFATESDVYSFGVVLVELITGKKALHFDGPGEDKSLAMSFVSAFKENRLVQILEAQLVSNVGEEMGELKEVAELAHQCLRLKGEERPTMKEVARTLQGLKGSVAHPWVPHNPEEVESLVSEAPSGSYLNTDTGTEYLSLRSHAMLHIDAGR</sequence>
<keyword evidence="10" id="KW-0472">Membrane</keyword>
<dbReference type="PROSITE" id="PS00107">
    <property type="entry name" value="PROTEIN_KINASE_ATP"/>
    <property type="match status" value="1"/>
</dbReference>
<keyword evidence="14" id="KW-1185">Reference proteome</keyword>
<dbReference type="InterPro" id="IPR011009">
    <property type="entry name" value="Kinase-like_dom_sf"/>
</dbReference>
<evidence type="ECO:0000256" key="5">
    <source>
        <dbReference type="ARBA" id="ARBA00022729"/>
    </source>
</evidence>
<evidence type="ECO:0000259" key="12">
    <source>
        <dbReference type="PROSITE" id="PS50011"/>
    </source>
</evidence>
<evidence type="ECO:0000256" key="8">
    <source>
        <dbReference type="ARBA" id="ARBA00022840"/>
    </source>
</evidence>
<keyword evidence="2" id="KW-0723">Serine/threonine-protein kinase</keyword>
<evidence type="ECO:0000256" key="1">
    <source>
        <dbReference type="ARBA" id="ARBA00004479"/>
    </source>
</evidence>
<protein>
    <recommendedName>
        <fullName evidence="12">Protein kinase domain-containing protein</fullName>
    </recommendedName>
</protein>
<organism evidence="13 14">
    <name type="scientific">Colocasia esculenta</name>
    <name type="common">Wild taro</name>
    <name type="synonym">Arum esculentum</name>
    <dbReference type="NCBI Taxonomy" id="4460"/>
    <lineage>
        <taxon>Eukaryota</taxon>
        <taxon>Viridiplantae</taxon>
        <taxon>Streptophyta</taxon>
        <taxon>Embryophyta</taxon>
        <taxon>Tracheophyta</taxon>
        <taxon>Spermatophyta</taxon>
        <taxon>Magnoliopsida</taxon>
        <taxon>Liliopsida</taxon>
        <taxon>Araceae</taxon>
        <taxon>Aroideae</taxon>
        <taxon>Colocasieae</taxon>
        <taxon>Colocasia</taxon>
    </lineage>
</organism>
<dbReference type="GO" id="GO:0005524">
    <property type="term" value="F:ATP binding"/>
    <property type="evidence" value="ECO:0007669"/>
    <property type="project" value="UniProtKB-UniRule"/>
</dbReference>
<evidence type="ECO:0000256" key="11">
    <source>
        <dbReference type="PROSITE-ProRule" id="PRU10141"/>
    </source>
</evidence>
<gene>
    <name evidence="13" type="ORF">Taro_055977</name>
</gene>
<dbReference type="GO" id="GO:0005886">
    <property type="term" value="C:plasma membrane"/>
    <property type="evidence" value="ECO:0007669"/>
    <property type="project" value="TreeGrafter"/>
</dbReference>
<keyword evidence="4" id="KW-0812">Transmembrane</keyword>
<dbReference type="GO" id="GO:0007166">
    <property type="term" value="P:cell surface receptor signaling pathway"/>
    <property type="evidence" value="ECO:0007669"/>
    <property type="project" value="InterPro"/>
</dbReference>
<dbReference type="GO" id="GO:0004674">
    <property type="term" value="F:protein serine/threonine kinase activity"/>
    <property type="evidence" value="ECO:0007669"/>
    <property type="project" value="UniProtKB-KW"/>
</dbReference>
<dbReference type="InterPro" id="IPR045274">
    <property type="entry name" value="WAK-like"/>
</dbReference>
<dbReference type="FunFam" id="3.30.200.20:FF:000043">
    <property type="entry name" value="Wall-associated receptor kinase 2"/>
    <property type="match status" value="1"/>
</dbReference>
<dbReference type="InterPro" id="IPR017441">
    <property type="entry name" value="Protein_kinase_ATP_BS"/>
</dbReference>
<dbReference type="PROSITE" id="PS50011">
    <property type="entry name" value="PROTEIN_KINASE_DOM"/>
    <property type="match status" value="1"/>
</dbReference>
<name>A0A843XSB3_COLES</name>
<dbReference type="Pfam" id="PF07714">
    <property type="entry name" value="PK_Tyr_Ser-Thr"/>
    <property type="match status" value="1"/>
</dbReference>
<dbReference type="Pfam" id="PF00069">
    <property type="entry name" value="Pkinase"/>
    <property type="match status" value="1"/>
</dbReference>
<dbReference type="Gene3D" id="1.10.510.10">
    <property type="entry name" value="Transferase(Phosphotransferase) domain 1"/>
    <property type="match status" value="2"/>
</dbReference>
<evidence type="ECO:0000256" key="10">
    <source>
        <dbReference type="ARBA" id="ARBA00023136"/>
    </source>
</evidence>
<keyword evidence="6 11" id="KW-0547">Nucleotide-binding</keyword>
<keyword evidence="7" id="KW-0418">Kinase</keyword>
<reference evidence="13" key="1">
    <citation type="submission" date="2017-07" db="EMBL/GenBank/DDBJ databases">
        <title>Taro Niue Genome Assembly and Annotation.</title>
        <authorList>
            <person name="Atibalentja N."/>
            <person name="Keating K."/>
            <person name="Fields C.J."/>
        </authorList>
    </citation>
    <scope>NUCLEOTIDE SEQUENCE</scope>
    <source>
        <strain evidence="13">Niue_2</strain>
        <tissue evidence="13">Leaf</tissue>
    </source>
</reference>
<comment type="subcellular location">
    <subcellularLocation>
        <location evidence="1">Membrane</location>
        <topology evidence="1">Single-pass type I membrane protein</topology>
    </subcellularLocation>
</comment>
<dbReference type="PANTHER" id="PTHR27005:SF479">
    <property type="entry name" value="OS06G0706600 PROTEIN"/>
    <property type="match status" value="1"/>
</dbReference>
<dbReference type="EMBL" id="NMUH01014418">
    <property type="protein sequence ID" value="MQM22918.1"/>
    <property type="molecule type" value="Genomic_DNA"/>
</dbReference>
<dbReference type="InterPro" id="IPR001245">
    <property type="entry name" value="Ser-Thr/Tyr_kinase_cat_dom"/>
</dbReference>
<evidence type="ECO:0000256" key="2">
    <source>
        <dbReference type="ARBA" id="ARBA00022527"/>
    </source>
</evidence>
<feature type="domain" description="Protein kinase" evidence="12">
    <location>
        <begin position="69"/>
        <end position="325"/>
    </location>
</feature>
<comment type="caution">
    <text evidence="13">The sequence shown here is derived from an EMBL/GenBank/DDBJ whole genome shotgun (WGS) entry which is preliminary data.</text>
</comment>
<feature type="non-terminal residue" evidence="13">
    <location>
        <position position="368"/>
    </location>
</feature>
<evidence type="ECO:0000313" key="14">
    <source>
        <dbReference type="Proteomes" id="UP000652761"/>
    </source>
</evidence>
<dbReference type="InterPro" id="IPR000719">
    <property type="entry name" value="Prot_kinase_dom"/>
</dbReference>
<dbReference type="Proteomes" id="UP000652761">
    <property type="component" value="Unassembled WGS sequence"/>
</dbReference>
<evidence type="ECO:0000256" key="9">
    <source>
        <dbReference type="ARBA" id="ARBA00022989"/>
    </source>
</evidence>
<dbReference type="AlphaFoldDB" id="A0A843XSB3"/>
<dbReference type="SUPFAM" id="SSF56112">
    <property type="entry name" value="Protein kinase-like (PK-like)"/>
    <property type="match status" value="1"/>
</dbReference>
<evidence type="ECO:0000256" key="3">
    <source>
        <dbReference type="ARBA" id="ARBA00022679"/>
    </source>
</evidence>
<evidence type="ECO:0000256" key="4">
    <source>
        <dbReference type="ARBA" id="ARBA00022692"/>
    </source>
</evidence>